<dbReference type="eggNOG" id="ENOG502RXC9">
    <property type="taxonomic scope" value="Eukaryota"/>
</dbReference>
<dbReference type="PANTHER" id="PTHR42748">
    <property type="entry name" value="NITROGEN METABOLITE REPRESSION PROTEIN NMRA FAMILY MEMBER"/>
    <property type="match status" value="1"/>
</dbReference>
<dbReference type="Gene3D" id="3.40.50.720">
    <property type="entry name" value="NAD(P)-binding Rossmann-like Domain"/>
    <property type="match status" value="1"/>
</dbReference>
<keyword evidence="5" id="KW-1185">Reference proteome</keyword>
<feature type="domain" description="NmrA-like" evidence="3">
    <location>
        <begin position="8"/>
        <end position="274"/>
    </location>
</feature>
<keyword evidence="2" id="KW-0521">NADP</keyword>
<dbReference type="PANTHER" id="PTHR42748:SF7">
    <property type="entry name" value="NMRA LIKE REDOX SENSOR 1-RELATED"/>
    <property type="match status" value="1"/>
</dbReference>
<reference evidence="4 5" key="1">
    <citation type="journal article" date="2012" name="PLoS Pathog.">
        <title>Diverse lifestyles and strategies of plant pathogenesis encoded in the genomes of eighteen Dothideomycetes fungi.</title>
        <authorList>
            <person name="Ohm R.A."/>
            <person name="Feau N."/>
            <person name="Henrissat B."/>
            <person name="Schoch C.L."/>
            <person name="Horwitz B.A."/>
            <person name="Barry K.W."/>
            <person name="Condon B.J."/>
            <person name="Copeland A.C."/>
            <person name="Dhillon B."/>
            <person name="Glaser F."/>
            <person name="Hesse C.N."/>
            <person name="Kosti I."/>
            <person name="LaButti K."/>
            <person name="Lindquist E.A."/>
            <person name="Lucas S."/>
            <person name="Salamov A.A."/>
            <person name="Bradshaw R.E."/>
            <person name="Ciuffetti L."/>
            <person name="Hamelin R.C."/>
            <person name="Kema G.H.J."/>
            <person name="Lawrence C."/>
            <person name="Scott J.A."/>
            <person name="Spatafora J.W."/>
            <person name="Turgeon B.G."/>
            <person name="de Wit P.J.G.M."/>
            <person name="Zhong S."/>
            <person name="Goodwin S.B."/>
            <person name="Grigoriev I.V."/>
        </authorList>
    </citation>
    <scope>NUCLEOTIDE SEQUENCE [LARGE SCALE GENOMIC DNA]</scope>
    <source>
        <strain evidence="4 5">UAMH 10762</strain>
    </source>
</reference>
<dbReference type="InterPro" id="IPR008030">
    <property type="entry name" value="NmrA-like"/>
</dbReference>
<dbReference type="RefSeq" id="XP_007675573.1">
    <property type="nucleotide sequence ID" value="XM_007677383.1"/>
</dbReference>
<sequence>MSATSARSLVVTGATGKQGGALIRALLAQPSQPFQIYALTRNKSSKGAQALATKPNVHVIQGSFDQPGDIFKQVQKPWGLFLMTMPMNPVKEEQEGKAMARAALEAGVKHIIFTATDRGGQEKSEQNPTDIAHFRSKFEIEREIAAQVKKYDATYTFLRPVAFFENLAPGFIGKAFVSIWRLNGADRKLQMISTSDIGRIGTEAFLNADSDEYCNKGISIAGDSLTPTEAAQIFKQVTGQEIPWTYSIVGRLIKWILYEQLGKMFDWFATESYGADVPALRKRYPFMQDFKTWLEQDSAWKKA</sequence>
<dbReference type="Proteomes" id="UP000011761">
    <property type="component" value="Unassembled WGS sequence"/>
</dbReference>
<evidence type="ECO:0000259" key="3">
    <source>
        <dbReference type="Pfam" id="PF05368"/>
    </source>
</evidence>
<dbReference type="SUPFAM" id="SSF51735">
    <property type="entry name" value="NAD(P)-binding Rossmann-fold domains"/>
    <property type="match status" value="1"/>
</dbReference>
<dbReference type="Gene3D" id="3.90.25.10">
    <property type="entry name" value="UDP-galactose 4-epimerase, domain 1"/>
    <property type="match status" value="1"/>
</dbReference>
<evidence type="ECO:0000313" key="5">
    <source>
        <dbReference type="Proteomes" id="UP000011761"/>
    </source>
</evidence>
<accession>M2NCQ2</accession>
<name>M2NCQ2_BAUPA</name>
<comment type="similarity">
    <text evidence="1">Belongs to the NmrA-type oxidoreductase family.</text>
</comment>
<evidence type="ECO:0000256" key="1">
    <source>
        <dbReference type="ARBA" id="ARBA00006328"/>
    </source>
</evidence>
<organism evidence="4 5">
    <name type="scientific">Baudoinia panamericana (strain UAMH 10762)</name>
    <name type="common">Angels' share fungus</name>
    <name type="synonym">Baudoinia compniacensis (strain UAMH 10762)</name>
    <dbReference type="NCBI Taxonomy" id="717646"/>
    <lineage>
        <taxon>Eukaryota</taxon>
        <taxon>Fungi</taxon>
        <taxon>Dikarya</taxon>
        <taxon>Ascomycota</taxon>
        <taxon>Pezizomycotina</taxon>
        <taxon>Dothideomycetes</taxon>
        <taxon>Dothideomycetidae</taxon>
        <taxon>Mycosphaerellales</taxon>
        <taxon>Teratosphaeriaceae</taxon>
        <taxon>Baudoinia</taxon>
    </lineage>
</organism>
<dbReference type="InterPro" id="IPR036291">
    <property type="entry name" value="NAD(P)-bd_dom_sf"/>
</dbReference>
<dbReference type="HOGENOM" id="CLU_007383_8_4_1"/>
<dbReference type="GeneID" id="19108348"/>
<dbReference type="STRING" id="717646.M2NCQ2"/>
<dbReference type="OMA" id="WEQMGSK"/>
<dbReference type="AlphaFoldDB" id="M2NCQ2"/>
<dbReference type="OrthoDB" id="9997102at2759"/>
<proteinExistence type="inferred from homology"/>
<gene>
    <name evidence="4" type="ORF">BAUCODRAFT_138352</name>
</gene>
<dbReference type="InterPro" id="IPR051164">
    <property type="entry name" value="NmrA-like_oxidored"/>
</dbReference>
<protein>
    <recommendedName>
        <fullName evidence="3">NmrA-like domain-containing protein</fullName>
    </recommendedName>
</protein>
<evidence type="ECO:0000256" key="2">
    <source>
        <dbReference type="ARBA" id="ARBA00022857"/>
    </source>
</evidence>
<dbReference type="KEGG" id="bcom:BAUCODRAFT_138352"/>
<dbReference type="GO" id="GO:0005634">
    <property type="term" value="C:nucleus"/>
    <property type="evidence" value="ECO:0007669"/>
    <property type="project" value="TreeGrafter"/>
</dbReference>
<evidence type="ECO:0000313" key="4">
    <source>
        <dbReference type="EMBL" id="EMC96959.1"/>
    </source>
</evidence>
<dbReference type="EMBL" id="KB445554">
    <property type="protein sequence ID" value="EMC96959.1"/>
    <property type="molecule type" value="Genomic_DNA"/>
</dbReference>
<dbReference type="Pfam" id="PF05368">
    <property type="entry name" value="NmrA"/>
    <property type="match status" value="1"/>
</dbReference>